<evidence type="ECO:0000256" key="1">
    <source>
        <dbReference type="SAM" id="Phobius"/>
    </source>
</evidence>
<feature type="transmembrane region" description="Helical" evidence="1">
    <location>
        <begin position="67"/>
        <end position="88"/>
    </location>
</feature>
<gene>
    <name evidence="2" type="ORF">Bpfe_002957</name>
</gene>
<comment type="caution">
    <text evidence="2">The sequence shown here is derived from an EMBL/GenBank/DDBJ whole genome shotgun (WGS) entry which is preliminary data.</text>
</comment>
<evidence type="ECO:0000313" key="3">
    <source>
        <dbReference type="Proteomes" id="UP001233172"/>
    </source>
</evidence>
<accession>A0AAD8C6Z3</accession>
<protein>
    <submittedName>
        <fullName evidence="2">Allatostatin-A receptor</fullName>
    </submittedName>
</protein>
<feature type="transmembrane region" description="Helical" evidence="1">
    <location>
        <begin position="36"/>
        <end position="55"/>
    </location>
</feature>
<dbReference type="SUPFAM" id="SSF81321">
    <property type="entry name" value="Family A G protein-coupled receptor-like"/>
    <property type="match status" value="1"/>
</dbReference>
<keyword evidence="1" id="KW-0812">Transmembrane</keyword>
<reference evidence="2" key="1">
    <citation type="journal article" date="2023" name="PLoS Negl. Trop. Dis.">
        <title>A genome sequence for Biomphalaria pfeifferi, the major vector snail for the human-infecting parasite Schistosoma mansoni.</title>
        <authorList>
            <person name="Bu L."/>
            <person name="Lu L."/>
            <person name="Laidemitt M.R."/>
            <person name="Zhang S.M."/>
            <person name="Mutuku M."/>
            <person name="Mkoji G."/>
            <person name="Steinauer M."/>
            <person name="Loker E.S."/>
        </authorList>
    </citation>
    <scope>NUCLEOTIDE SEQUENCE</scope>
    <source>
        <strain evidence="2">KasaAsao</strain>
    </source>
</reference>
<keyword evidence="1" id="KW-0472">Membrane</keyword>
<dbReference type="Gene3D" id="1.20.1070.10">
    <property type="entry name" value="Rhodopsin 7-helix transmembrane proteins"/>
    <property type="match status" value="1"/>
</dbReference>
<name>A0AAD8C6Z3_BIOPF</name>
<reference evidence="2" key="2">
    <citation type="submission" date="2023-04" db="EMBL/GenBank/DDBJ databases">
        <authorList>
            <person name="Bu L."/>
            <person name="Lu L."/>
            <person name="Laidemitt M.R."/>
            <person name="Zhang S.M."/>
            <person name="Mutuku M."/>
            <person name="Mkoji G."/>
            <person name="Steinauer M."/>
            <person name="Loker E.S."/>
        </authorList>
    </citation>
    <scope>NUCLEOTIDE SEQUENCE</scope>
    <source>
        <strain evidence="2">KasaAsao</strain>
        <tissue evidence="2">Whole Snail</tissue>
    </source>
</reference>
<sequence length="145" mass="16648">MNATSVSKFREIYLEVSFFDVSEEALKTVDICINCILVHLLGMFGFTGNGLNIVVMTHHGMRTTTNLILFYLAVCDLCFSSCMTMIFYSQKIVFNVNQYWSTTWSSNVYVTLNPVQTWLFFTSTYLGTHGSRLLPVSRRHPDFKI</sequence>
<dbReference type="EMBL" id="JASAOG010000007">
    <property type="protein sequence ID" value="KAK0067450.1"/>
    <property type="molecule type" value="Genomic_DNA"/>
</dbReference>
<proteinExistence type="predicted"/>
<dbReference type="Proteomes" id="UP001233172">
    <property type="component" value="Unassembled WGS sequence"/>
</dbReference>
<keyword evidence="2" id="KW-0675">Receptor</keyword>
<organism evidence="2 3">
    <name type="scientific">Biomphalaria pfeifferi</name>
    <name type="common">Bloodfluke planorb</name>
    <name type="synonym">Freshwater snail</name>
    <dbReference type="NCBI Taxonomy" id="112525"/>
    <lineage>
        <taxon>Eukaryota</taxon>
        <taxon>Metazoa</taxon>
        <taxon>Spiralia</taxon>
        <taxon>Lophotrochozoa</taxon>
        <taxon>Mollusca</taxon>
        <taxon>Gastropoda</taxon>
        <taxon>Heterobranchia</taxon>
        <taxon>Euthyneura</taxon>
        <taxon>Panpulmonata</taxon>
        <taxon>Hygrophila</taxon>
        <taxon>Lymnaeoidea</taxon>
        <taxon>Planorbidae</taxon>
        <taxon>Biomphalaria</taxon>
    </lineage>
</organism>
<evidence type="ECO:0000313" key="2">
    <source>
        <dbReference type="EMBL" id="KAK0067450.1"/>
    </source>
</evidence>
<keyword evidence="3" id="KW-1185">Reference proteome</keyword>
<keyword evidence="1" id="KW-1133">Transmembrane helix</keyword>
<dbReference type="AlphaFoldDB" id="A0AAD8C6Z3"/>